<evidence type="ECO:0000313" key="9">
    <source>
        <dbReference type="EMBL" id="GHP13899.1"/>
    </source>
</evidence>
<keyword evidence="10" id="KW-1185">Reference proteome</keyword>
<reference evidence="9 10" key="1">
    <citation type="journal article" date="2021" name="Int. J. Syst. Evol. Microbiol.">
        <title>Lentilactobacillus fungorum sp. nov., isolated from spent mushroom substrates.</title>
        <authorList>
            <person name="Tohno M."/>
            <person name="Tanizawa Y."/>
            <person name="Kojima Y."/>
            <person name="Sakamoto M."/>
            <person name="Ohkuma M."/>
            <person name="Kobayashi H."/>
        </authorList>
    </citation>
    <scope>NUCLEOTIDE SEQUENCE [LARGE SCALE GENOMIC DNA]</scope>
    <source>
        <strain evidence="9 10">YK48G</strain>
    </source>
</reference>
<evidence type="ECO:0000256" key="4">
    <source>
        <dbReference type="ARBA" id="ARBA00022840"/>
    </source>
</evidence>
<dbReference type="Proteomes" id="UP000604765">
    <property type="component" value="Unassembled WGS sequence"/>
</dbReference>
<dbReference type="SUPFAM" id="SSF52540">
    <property type="entry name" value="P-loop containing nucleoside triphosphate hydrolases"/>
    <property type="match status" value="1"/>
</dbReference>
<proteinExistence type="predicted"/>
<dbReference type="InterPro" id="IPR003439">
    <property type="entry name" value="ABC_transporter-like_ATP-bd"/>
</dbReference>
<dbReference type="RefSeq" id="WP_203629920.1">
    <property type="nucleotide sequence ID" value="NZ_BNJR01000012.1"/>
</dbReference>
<keyword evidence="1" id="KW-0813">Transport</keyword>
<keyword evidence="4 9" id="KW-0067">ATP-binding</keyword>
<dbReference type="PANTHER" id="PTHR43166">
    <property type="entry name" value="AMINO ACID IMPORT ATP-BINDING PROTEIN"/>
    <property type="match status" value="1"/>
</dbReference>
<dbReference type="InterPro" id="IPR003593">
    <property type="entry name" value="AAA+_ATPase"/>
</dbReference>
<dbReference type="Pfam" id="PF00005">
    <property type="entry name" value="ABC_tran"/>
    <property type="match status" value="1"/>
</dbReference>
<dbReference type="InterPro" id="IPR017871">
    <property type="entry name" value="ABC_transporter-like_CS"/>
</dbReference>
<evidence type="ECO:0000256" key="6">
    <source>
        <dbReference type="ARBA" id="ARBA00022970"/>
    </source>
</evidence>
<dbReference type="SMART" id="SM00930">
    <property type="entry name" value="NIL"/>
    <property type="match status" value="1"/>
</dbReference>
<dbReference type="PROSITE" id="PS00211">
    <property type="entry name" value="ABC_TRANSPORTER_1"/>
    <property type="match status" value="1"/>
</dbReference>
<dbReference type="InterPro" id="IPR027417">
    <property type="entry name" value="P-loop_NTPase"/>
</dbReference>
<dbReference type="InterPro" id="IPR045865">
    <property type="entry name" value="ACT-like_dom_sf"/>
</dbReference>
<accession>A0ABQ3W2M0</accession>
<evidence type="ECO:0000256" key="7">
    <source>
        <dbReference type="ARBA" id="ARBA00023136"/>
    </source>
</evidence>
<dbReference type="InterPro" id="IPR018449">
    <property type="entry name" value="NIL_domain"/>
</dbReference>
<keyword evidence="3" id="KW-0547">Nucleotide-binding</keyword>
<evidence type="ECO:0000313" key="10">
    <source>
        <dbReference type="Proteomes" id="UP000604765"/>
    </source>
</evidence>
<sequence length="350" mass="39068">MVEQTDATIIQFNGVSKTFAAKNSAHEVKAVQDVSFSVKRGEIFGVIGYSGAGKSTLIRMVNGLETPTRGRVIVNNRNVASLNSSDLQQLRHRIGMIFQNYNLLKTATVYQNIFLPLKLEKIPKDEIKTRVEKYLKIVGLWDRRDSYPNQLSGGQRQRVAIARALAHEPNVLLSDEATSALDPETTESILTLLQDINKKLGITIFLITHELEVVREVCDRVALMDQGNLIEIGNTIDIFTHPKNEITKRFLGASDSLGVPKDLLASEGKDNRLLLLQFVGEQAKKPIIATLSDKFHVKPNILAGSISYLKGKPFGKLLISLDIQDQEMLKKEIDYIQDQGVVVKEVNSYE</sequence>
<dbReference type="GO" id="GO:0005524">
    <property type="term" value="F:ATP binding"/>
    <property type="evidence" value="ECO:0007669"/>
    <property type="project" value="UniProtKB-KW"/>
</dbReference>
<dbReference type="Gene3D" id="3.40.50.300">
    <property type="entry name" value="P-loop containing nucleotide triphosphate hydrolases"/>
    <property type="match status" value="1"/>
</dbReference>
<dbReference type="InterPro" id="IPR050086">
    <property type="entry name" value="MetN_ABC_transporter-like"/>
</dbReference>
<evidence type="ECO:0000256" key="5">
    <source>
        <dbReference type="ARBA" id="ARBA00022967"/>
    </source>
</evidence>
<protein>
    <submittedName>
        <fullName evidence="9">Methionine import ATP-binding protein MetN 1</fullName>
    </submittedName>
</protein>
<keyword evidence="7" id="KW-0472">Membrane</keyword>
<keyword evidence="2" id="KW-1003">Cell membrane</keyword>
<dbReference type="InterPro" id="IPR041701">
    <property type="entry name" value="MetN_ABC"/>
</dbReference>
<keyword evidence="6" id="KW-0029">Amino-acid transport</keyword>
<evidence type="ECO:0000259" key="8">
    <source>
        <dbReference type="PROSITE" id="PS50893"/>
    </source>
</evidence>
<feature type="domain" description="ABC transporter" evidence="8">
    <location>
        <begin position="10"/>
        <end position="251"/>
    </location>
</feature>
<gene>
    <name evidence="9" type="primary">metN1</name>
    <name evidence="9" type="ORF">YK48G_13240</name>
</gene>
<dbReference type="SUPFAM" id="SSF55021">
    <property type="entry name" value="ACT-like"/>
    <property type="match status" value="1"/>
</dbReference>
<dbReference type="Gene3D" id="3.30.70.260">
    <property type="match status" value="1"/>
</dbReference>
<dbReference type="EMBL" id="BNJR01000012">
    <property type="protein sequence ID" value="GHP13899.1"/>
    <property type="molecule type" value="Genomic_DNA"/>
</dbReference>
<evidence type="ECO:0000256" key="2">
    <source>
        <dbReference type="ARBA" id="ARBA00022475"/>
    </source>
</evidence>
<dbReference type="CDD" id="cd03258">
    <property type="entry name" value="ABC_MetN_methionine_transporter"/>
    <property type="match status" value="1"/>
</dbReference>
<organism evidence="9 10">
    <name type="scientific">Lentilactobacillus fungorum</name>
    <dbReference type="NCBI Taxonomy" id="2201250"/>
    <lineage>
        <taxon>Bacteria</taxon>
        <taxon>Bacillati</taxon>
        <taxon>Bacillota</taxon>
        <taxon>Bacilli</taxon>
        <taxon>Lactobacillales</taxon>
        <taxon>Lactobacillaceae</taxon>
        <taxon>Lentilactobacillus</taxon>
    </lineage>
</organism>
<dbReference type="PANTHER" id="PTHR43166:SF30">
    <property type="entry name" value="METHIONINE IMPORT ATP-BINDING PROTEIN METN"/>
    <property type="match status" value="1"/>
</dbReference>
<dbReference type="PROSITE" id="PS50893">
    <property type="entry name" value="ABC_TRANSPORTER_2"/>
    <property type="match status" value="1"/>
</dbReference>
<evidence type="ECO:0000256" key="3">
    <source>
        <dbReference type="ARBA" id="ARBA00022741"/>
    </source>
</evidence>
<comment type="caution">
    <text evidence="9">The sequence shown here is derived from an EMBL/GenBank/DDBJ whole genome shotgun (WGS) entry which is preliminary data.</text>
</comment>
<evidence type="ECO:0000256" key="1">
    <source>
        <dbReference type="ARBA" id="ARBA00022448"/>
    </source>
</evidence>
<keyword evidence="5" id="KW-1278">Translocase</keyword>
<dbReference type="Pfam" id="PF09383">
    <property type="entry name" value="NIL"/>
    <property type="match status" value="1"/>
</dbReference>
<dbReference type="SMART" id="SM00382">
    <property type="entry name" value="AAA"/>
    <property type="match status" value="1"/>
</dbReference>
<name>A0ABQ3W2M0_9LACO</name>